<protein>
    <recommendedName>
        <fullName evidence="6">Luciferase-like domain-containing protein</fullName>
    </recommendedName>
</protein>
<gene>
    <name evidence="5" type="ORF">LRS1606.208</name>
</gene>
<organism evidence="5">
    <name type="scientific">Rhodococcus sp. NS1</name>
    <dbReference type="NCBI Taxonomy" id="402236"/>
    <lineage>
        <taxon>Bacteria</taxon>
        <taxon>Bacillati</taxon>
        <taxon>Actinomycetota</taxon>
        <taxon>Actinomycetes</taxon>
        <taxon>Mycobacteriales</taxon>
        <taxon>Nocardiaceae</taxon>
        <taxon>Rhodococcus</taxon>
    </lineage>
</organism>
<name>A0A097SQ40_9NOCA</name>
<dbReference type="PANTHER" id="PTHR30011:SF16">
    <property type="entry name" value="C2H2 FINGER DOMAIN TRANSCRIPTION FACTOR (EUROFUNG)-RELATED"/>
    <property type="match status" value="1"/>
</dbReference>
<evidence type="ECO:0008006" key="6">
    <source>
        <dbReference type="Google" id="ProtNLM"/>
    </source>
</evidence>
<proteinExistence type="predicted"/>
<evidence type="ECO:0000256" key="3">
    <source>
        <dbReference type="ARBA" id="ARBA00023002"/>
    </source>
</evidence>
<dbReference type="Gene3D" id="3.20.20.30">
    <property type="entry name" value="Luciferase-like domain"/>
    <property type="match status" value="1"/>
</dbReference>
<evidence type="ECO:0000256" key="4">
    <source>
        <dbReference type="ARBA" id="ARBA00023033"/>
    </source>
</evidence>
<keyword evidence="1" id="KW-0285">Flavoprotein</keyword>
<dbReference type="GO" id="GO:0016705">
    <property type="term" value="F:oxidoreductase activity, acting on paired donors, with incorporation or reduction of molecular oxygen"/>
    <property type="evidence" value="ECO:0007669"/>
    <property type="project" value="InterPro"/>
</dbReference>
<keyword evidence="4" id="KW-0503">Monooxygenase</keyword>
<dbReference type="PANTHER" id="PTHR30011">
    <property type="entry name" value="ALKANESULFONATE MONOOXYGENASE-RELATED"/>
    <property type="match status" value="1"/>
</dbReference>
<dbReference type="InterPro" id="IPR036661">
    <property type="entry name" value="Luciferase-like_sf"/>
</dbReference>
<dbReference type="AlphaFoldDB" id="A0A097SQ40"/>
<accession>A0A097SQ40</accession>
<keyword evidence="3" id="KW-0560">Oxidoreductase</keyword>
<geneLocation type="plasmid" evidence="5">
    <name>pNSL1</name>
</geneLocation>
<dbReference type="InterPro" id="IPR051260">
    <property type="entry name" value="Diverse_substr_monoxygenases"/>
</dbReference>
<keyword evidence="5" id="KW-0614">Plasmid</keyword>
<evidence type="ECO:0000256" key="1">
    <source>
        <dbReference type="ARBA" id="ARBA00022630"/>
    </source>
</evidence>
<sequence length="342" mass="35153">MTSHPARRPIVAVGLTGEEALRILDDATVSERWAATGATFGVIGIDRIARNPQSEAGRTIPRPTDIDPSLAATALAGAGGPPLVVTGAAHHDLPYNLARRVLSLDHLTHGRTGLLFGARDPRGHGETAWHGGAELGAVTAADAALAIARLWQSWPLDSIVADKESGILVQSDRIRRVDHHGVVDIAGPLSAPASVQGAPVLAWYADDDDLLAEIPAVADLVVLGGVVDPAGAVSRIRTKRGLSNSVVLIEIPVEDDAEGADTAVTAALDAGADGVLLRSAQSAFDDPAHLLDRARAVSGASVEAAPTDTNSTLRVLLGLGAPAPLLESAAPAFTAPTTSVYR</sequence>
<evidence type="ECO:0000256" key="2">
    <source>
        <dbReference type="ARBA" id="ARBA00022643"/>
    </source>
</evidence>
<reference evidence="5" key="1">
    <citation type="submission" date="2014-03" db="EMBL/GenBank/DDBJ databases">
        <authorList>
            <person name="Zhang G."/>
            <person name="Zhu L."/>
            <person name="Fang P."/>
        </authorList>
    </citation>
    <scope>NUCLEOTIDE SEQUENCE</scope>
    <source>
        <strain evidence="5">NS1</strain>
        <plasmid evidence="5">pNSL1</plasmid>
    </source>
</reference>
<dbReference type="EMBL" id="KJ605395">
    <property type="protein sequence ID" value="AIU93642.1"/>
    <property type="molecule type" value="Genomic_DNA"/>
</dbReference>
<dbReference type="GO" id="GO:0004497">
    <property type="term" value="F:monooxygenase activity"/>
    <property type="evidence" value="ECO:0007669"/>
    <property type="project" value="UniProtKB-KW"/>
</dbReference>
<evidence type="ECO:0000313" key="5">
    <source>
        <dbReference type="EMBL" id="AIU93642.1"/>
    </source>
</evidence>
<keyword evidence="2" id="KW-0288">FMN</keyword>
<dbReference type="SUPFAM" id="SSF51679">
    <property type="entry name" value="Bacterial luciferase-like"/>
    <property type="match status" value="1"/>
</dbReference>